<dbReference type="SMART" id="SM00530">
    <property type="entry name" value="HTH_XRE"/>
    <property type="match status" value="1"/>
</dbReference>
<feature type="domain" description="HTH cro/C1-type" evidence="2">
    <location>
        <begin position="31"/>
        <end position="85"/>
    </location>
</feature>
<comment type="caution">
    <text evidence="3">The sequence shown here is derived from an EMBL/GenBank/DDBJ whole genome shotgun (WGS) entry which is preliminary data.</text>
</comment>
<evidence type="ECO:0000313" key="3">
    <source>
        <dbReference type="EMBL" id="TQM41589.1"/>
    </source>
</evidence>
<keyword evidence="1" id="KW-0238">DNA-binding</keyword>
<dbReference type="GO" id="GO:0005829">
    <property type="term" value="C:cytosol"/>
    <property type="evidence" value="ECO:0007669"/>
    <property type="project" value="TreeGrafter"/>
</dbReference>
<proteinExistence type="predicted"/>
<dbReference type="EMBL" id="VFPJ01000001">
    <property type="protein sequence ID" value="TQM41589.1"/>
    <property type="molecule type" value="Genomic_DNA"/>
</dbReference>
<protein>
    <submittedName>
        <fullName evidence="3">Transcriptional regulator with XRE-family HTH domain</fullName>
    </submittedName>
</protein>
<reference evidence="3 4" key="1">
    <citation type="submission" date="2019-06" db="EMBL/GenBank/DDBJ databases">
        <title>Genomic Encyclopedia of Archaeal and Bacterial Type Strains, Phase II (KMG-II): from individual species to whole genera.</title>
        <authorList>
            <person name="Goeker M."/>
        </authorList>
    </citation>
    <scope>NUCLEOTIDE SEQUENCE [LARGE SCALE GENOMIC DNA]</scope>
    <source>
        <strain evidence="3 4">DSM 24789</strain>
    </source>
</reference>
<dbReference type="SUPFAM" id="SSF47413">
    <property type="entry name" value="lambda repressor-like DNA-binding domains"/>
    <property type="match status" value="1"/>
</dbReference>
<name>A0A543G673_9FLAO</name>
<dbReference type="PROSITE" id="PS50943">
    <property type="entry name" value="HTH_CROC1"/>
    <property type="match status" value="1"/>
</dbReference>
<dbReference type="InterPro" id="IPR001387">
    <property type="entry name" value="Cro/C1-type_HTH"/>
</dbReference>
<dbReference type="Proteomes" id="UP000320773">
    <property type="component" value="Unassembled WGS sequence"/>
</dbReference>
<dbReference type="Gene3D" id="1.10.260.40">
    <property type="entry name" value="lambda repressor-like DNA-binding domains"/>
    <property type="match status" value="1"/>
</dbReference>
<organism evidence="3 4">
    <name type="scientific">Flavobacterium branchiophilum</name>
    <dbReference type="NCBI Taxonomy" id="55197"/>
    <lineage>
        <taxon>Bacteria</taxon>
        <taxon>Pseudomonadati</taxon>
        <taxon>Bacteroidota</taxon>
        <taxon>Flavobacteriia</taxon>
        <taxon>Flavobacteriales</taxon>
        <taxon>Flavobacteriaceae</taxon>
        <taxon>Flavobacterium</taxon>
    </lineage>
</organism>
<dbReference type="InterPro" id="IPR050807">
    <property type="entry name" value="TransReg_Diox_bact_type"/>
</dbReference>
<evidence type="ECO:0000259" key="2">
    <source>
        <dbReference type="PROSITE" id="PS50943"/>
    </source>
</evidence>
<evidence type="ECO:0000256" key="1">
    <source>
        <dbReference type="ARBA" id="ARBA00023125"/>
    </source>
</evidence>
<dbReference type="PANTHER" id="PTHR46797:SF24">
    <property type="entry name" value="DNA-BINDING PHAGE PROTEIN"/>
    <property type="match status" value="1"/>
</dbReference>
<dbReference type="CDD" id="cd00093">
    <property type="entry name" value="HTH_XRE"/>
    <property type="match status" value="1"/>
</dbReference>
<sequence>MYFTTITVFLLLLRQILIYKIMDIKQVSENIKKFRELKNITRERIASQLDMSVSGFSKIERGEIDITISKLDKIAKILEVSPSQILNFDATTIFNVSNNNQVGLGQKMQTINNTTSEYTEKYIKKLEEEIDRLKSGSKN</sequence>
<evidence type="ECO:0000313" key="4">
    <source>
        <dbReference type="Proteomes" id="UP000320773"/>
    </source>
</evidence>
<gene>
    <name evidence="3" type="ORF">BC670_2574</name>
</gene>
<dbReference type="AlphaFoldDB" id="A0A543G673"/>
<dbReference type="GO" id="GO:0003700">
    <property type="term" value="F:DNA-binding transcription factor activity"/>
    <property type="evidence" value="ECO:0007669"/>
    <property type="project" value="TreeGrafter"/>
</dbReference>
<dbReference type="GO" id="GO:0003677">
    <property type="term" value="F:DNA binding"/>
    <property type="evidence" value="ECO:0007669"/>
    <property type="project" value="UniProtKB-KW"/>
</dbReference>
<dbReference type="PANTHER" id="PTHR46797">
    <property type="entry name" value="HTH-TYPE TRANSCRIPTIONAL REGULATOR"/>
    <property type="match status" value="1"/>
</dbReference>
<dbReference type="Pfam" id="PF01381">
    <property type="entry name" value="HTH_3"/>
    <property type="match status" value="1"/>
</dbReference>
<dbReference type="InterPro" id="IPR010982">
    <property type="entry name" value="Lambda_DNA-bd_dom_sf"/>
</dbReference>
<accession>A0A543G673</accession>